<dbReference type="Pfam" id="PF07727">
    <property type="entry name" value="RVT_2"/>
    <property type="match status" value="1"/>
</dbReference>
<dbReference type="GO" id="GO:0008233">
    <property type="term" value="F:peptidase activity"/>
    <property type="evidence" value="ECO:0007669"/>
    <property type="project" value="UniProtKB-KW"/>
</dbReference>
<dbReference type="InterPro" id="IPR001584">
    <property type="entry name" value="Integrase_cat-core"/>
</dbReference>
<dbReference type="EMBL" id="JACGWJ010000486">
    <property type="protein sequence ID" value="KAL0291903.1"/>
    <property type="molecule type" value="Genomic_DNA"/>
</dbReference>
<protein>
    <submittedName>
        <fullName evidence="6">Retrovirus-related Pol polyprotein from transposon TNT 1-94</fullName>
    </submittedName>
</protein>
<gene>
    <name evidence="6" type="ORF">Sradi_7009600</name>
</gene>
<dbReference type="AlphaFoldDB" id="A0AAW2JDL8"/>
<dbReference type="InterPro" id="IPR039537">
    <property type="entry name" value="Retrotran_Ty1/copia-like"/>
</dbReference>
<dbReference type="Gene3D" id="3.30.420.10">
    <property type="entry name" value="Ribonuclease H-like superfamily/Ribonuclease H"/>
    <property type="match status" value="1"/>
</dbReference>
<dbReference type="GO" id="GO:0006508">
    <property type="term" value="P:proteolysis"/>
    <property type="evidence" value="ECO:0007669"/>
    <property type="project" value="UniProtKB-KW"/>
</dbReference>
<reference evidence="6" key="1">
    <citation type="submission" date="2020-06" db="EMBL/GenBank/DDBJ databases">
        <authorList>
            <person name="Li T."/>
            <person name="Hu X."/>
            <person name="Zhang T."/>
            <person name="Song X."/>
            <person name="Zhang H."/>
            <person name="Dai N."/>
            <person name="Sheng W."/>
            <person name="Hou X."/>
            <person name="Wei L."/>
        </authorList>
    </citation>
    <scope>NUCLEOTIDE SEQUENCE</scope>
    <source>
        <strain evidence="6">G02</strain>
        <tissue evidence="6">Leaf</tissue>
    </source>
</reference>
<evidence type="ECO:0000256" key="2">
    <source>
        <dbReference type="ARBA" id="ARBA00022723"/>
    </source>
</evidence>
<evidence type="ECO:0000256" key="4">
    <source>
        <dbReference type="SAM" id="MobiDB-lite"/>
    </source>
</evidence>
<reference evidence="6" key="2">
    <citation type="journal article" date="2024" name="Plant">
        <title>Genomic evolution and insights into agronomic trait innovations of Sesamum species.</title>
        <authorList>
            <person name="Miao H."/>
            <person name="Wang L."/>
            <person name="Qu L."/>
            <person name="Liu H."/>
            <person name="Sun Y."/>
            <person name="Le M."/>
            <person name="Wang Q."/>
            <person name="Wei S."/>
            <person name="Zheng Y."/>
            <person name="Lin W."/>
            <person name="Duan Y."/>
            <person name="Cao H."/>
            <person name="Xiong S."/>
            <person name="Wang X."/>
            <person name="Wei L."/>
            <person name="Li C."/>
            <person name="Ma Q."/>
            <person name="Ju M."/>
            <person name="Zhao R."/>
            <person name="Li G."/>
            <person name="Mu C."/>
            <person name="Tian Q."/>
            <person name="Mei H."/>
            <person name="Zhang T."/>
            <person name="Gao T."/>
            <person name="Zhang H."/>
        </authorList>
    </citation>
    <scope>NUCLEOTIDE SEQUENCE</scope>
    <source>
        <strain evidence="6">G02</strain>
    </source>
</reference>
<dbReference type="Pfam" id="PF22936">
    <property type="entry name" value="Pol_BBD"/>
    <property type="match status" value="1"/>
</dbReference>
<dbReference type="InterPro" id="IPR057670">
    <property type="entry name" value="SH3_retrovirus"/>
</dbReference>
<dbReference type="GO" id="GO:0046872">
    <property type="term" value="F:metal ion binding"/>
    <property type="evidence" value="ECO:0007669"/>
    <property type="project" value="UniProtKB-KW"/>
</dbReference>
<sequence>MKAILGAHGLWNIVETGYEEPTDEGALSVAELAALQKKKSGDQSALSIIHQGLDDEMFEKIANESKAKDAWDILKISAVGVDKVKKAKDIESMSIDELNGSLVAHEERMKRSQQVPVEQVLQAKLAFNPKGNISERGGRSQARVEVEVIGIAEVVVKEEEKDDTKPKVNKIHPKMVQIEIFKEAVVEEEATTIGEEMIKVMLNVMHVDEQDTTLGSVNLNFMKRQTLPSIRKKKVTPFYFLKRKVLLKMMLHGDVRFGDDTKVEIEGKGTVILATKNGDHKLLHDVYYIPKMKNNILSIGQLMENGHKVKMEDKYLWLRDHDDRLVAKVTMTSNRMFKLNVKTAEAKCLQACINDSSWIWHMRFGHLNFEGLKMLGEKNMVRGVPKINHPNQLCEACLLGKHARKSFPKESLSRATKPLQLVHADVCGPFNPQSFGKSSYFILFIDDFTRKTWVYFLKHKSEAFEIFKRFKTRVEKESGFEIKALRTDRGGEFTSNEFKAFCELHGIRRPMTVPRTPQQNGVAERKNRTVLNMARTMLKSKEMPKEFWAEAVACAVYLLNRSPTRSLEKITPQEAWSGWKPSVKHLRVFGSICYVHVPEQQRTKLDDRSKKMVFLGYDESSKGYKCFDPIAKKVVISRDVEFEEDASWNWNTQKGEMYHFLPHQEKKEDDEEQEIEGNNSTPSTPSSSDQSPRYRSINDIYNATERMNGDNLFCLFMNDEPLSFEEAIKEKKWIQAMEEEIHSIEKNDTWELATLPSGHEAIGVKWVYKIKRNAKGEVERYKARLVAKGYKQKHGVDYEEVFAPVCSLGDNTVVDRSCSTKDGQFIKWM</sequence>
<keyword evidence="1" id="KW-0645">Protease</keyword>
<dbReference type="InterPro" id="IPR036397">
    <property type="entry name" value="RNaseH_sf"/>
</dbReference>
<evidence type="ECO:0000313" key="6">
    <source>
        <dbReference type="EMBL" id="KAL0291903.1"/>
    </source>
</evidence>
<feature type="compositionally biased region" description="Low complexity" evidence="4">
    <location>
        <begin position="678"/>
        <end position="688"/>
    </location>
</feature>
<name>A0AAW2JDL8_SESRA</name>
<evidence type="ECO:0000256" key="1">
    <source>
        <dbReference type="ARBA" id="ARBA00022670"/>
    </source>
</evidence>
<dbReference type="Pfam" id="PF13976">
    <property type="entry name" value="gag_pre-integrs"/>
    <property type="match status" value="1"/>
</dbReference>
<feature type="domain" description="Integrase catalytic" evidence="5">
    <location>
        <begin position="414"/>
        <end position="580"/>
    </location>
</feature>
<keyword evidence="3" id="KW-0378">Hydrolase</keyword>
<dbReference type="InterPro" id="IPR054722">
    <property type="entry name" value="PolX-like_BBD"/>
</dbReference>
<dbReference type="Pfam" id="PF14223">
    <property type="entry name" value="Retrotran_gag_2"/>
    <property type="match status" value="1"/>
</dbReference>
<dbReference type="Pfam" id="PF00665">
    <property type="entry name" value="rve"/>
    <property type="match status" value="1"/>
</dbReference>
<organism evidence="6">
    <name type="scientific">Sesamum radiatum</name>
    <name type="common">Black benniseed</name>
    <dbReference type="NCBI Taxonomy" id="300843"/>
    <lineage>
        <taxon>Eukaryota</taxon>
        <taxon>Viridiplantae</taxon>
        <taxon>Streptophyta</taxon>
        <taxon>Embryophyta</taxon>
        <taxon>Tracheophyta</taxon>
        <taxon>Spermatophyta</taxon>
        <taxon>Magnoliopsida</taxon>
        <taxon>eudicotyledons</taxon>
        <taxon>Gunneridae</taxon>
        <taxon>Pentapetalae</taxon>
        <taxon>asterids</taxon>
        <taxon>lamiids</taxon>
        <taxon>Lamiales</taxon>
        <taxon>Pedaliaceae</taxon>
        <taxon>Sesamum</taxon>
    </lineage>
</organism>
<dbReference type="PROSITE" id="PS50994">
    <property type="entry name" value="INTEGRASE"/>
    <property type="match status" value="1"/>
</dbReference>
<dbReference type="InterPro" id="IPR012337">
    <property type="entry name" value="RNaseH-like_sf"/>
</dbReference>
<dbReference type="GO" id="GO:0003676">
    <property type="term" value="F:nucleic acid binding"/>
    <property type="evidence" value="ECO:0007669"/>
    <property type="project" value="InterPro"/>
</dbReference>
<accession>A0AAW2JDL8</accession>
<evidence type="ECO:0000259" key="5">
    <source>
        <dbReference type="PROSITE" id="PS50994"/>
    </source>
</evidence>
<keyword evidence="2" id="KW-0479">Metal-binding</keyword>
<evidence type="ECO:0000256" key="3">
    <source>
        <dbReference type="ARBA" id="ARBA00022801"/>
    </source>
</evidence>
<dbReference type="PANTHER" id="PTHR42648:SF18">
    <property type="entry name" value="RETROTRANSPOSON, UNCLASSIFIED-LIKE PROTEIN"/>
    <property type="match status" value="1"/>
</dbReference>
<dbReference type="GO" id="GO:0015074">
    <property type="term" value="P:DNA integration"/>
    <property type="evidence" value="ECO:0007669"/>
    <property type="project" value="InterPro"/>
</dbReference>
<proteinExistence type="predicted"/>
<dbReference type="PANTHER" id="PTHR42648">
    <property type="entry name" value="TRANSPOSASE, PUTATIVE-RELATED"/>
    <property type="match status" value="1"/>
</dbReference>
<feature type="region of interest" description="Disordered" evidence="4">
    <location>
        <begin position="665"/>
        <end position="694"/>
    </location>
</feature>
<dbReference type="SUPFAM" id="SSF53098">
    <property type="entry name" value="Ribonuclease H-like"/>
    <property type="match status" value="1"/>
</dbReference>
<dbReference type="InterPro" id="IPR025724">
    <property type="entry name" value="GAG-pre-integrase_dom"/>
</dbReference>
<dbReference type="Pfam" id="PF25597">
    <property type="entry name" value="SH3_retrovirus"/>
    <property type="match status" value="1"/>
</dbReference>
<dbReference type="InterPro" id="IPR013103">
    <property type="entry name" value="RVT_2"/>
</dbReference>
<comment type="caution">
    <text evidence="6">The sequence shown here is derived from an EMBL/GenBank/DDBJ whole genome shotgun (WGS) entry which is preliminary data.</text>
</comment>